<proteinExistence type="predicted"/>
<keyword evidence="4" id="KW-1185">Reference proteome</keyword>
<name>A0ABN5WFK6_9SPHN</name>
<dbReference type="PANTHER" id="PTHR33490:SF6">
    <property type="entry name" value="SLL1049 PROTEIN"/>
    <property type="match status" value="1"/>
</dbReference>
<dbReference type="Proteomes" id="UP001059971">
    <property type="component" value="Chromosome 1"/>
</dbReference>
<evidence type="ECO:0000313" key="4">
    <source>
        <dbReference type="Proteomes" id="UP001059971"/>
    </source>
</evidence>
<accession>A0ABN5WFK6</accession>
<dbReference type="Pfam" id="PF08379">
    <property type="entry name" value="Bact_transglu_N"/>
    <property type="match status" value="1"/>
</dbReference>
<dbReference type="SUPFAM" id="SSF54001">
    <property type="entry name" value="Cysteine proteinases"/>
    <property type="match status" value="1"/>
</dbReference>
<dbReference type="InterPro" id="IPR013589">
    <property type="entry name" value="Bac_transglu_N"/>
</dbReference>
<dbReference type="InterPro" id="IPR038765">
    <property type="entry name" value="Papain-like_cys_pep_sf"/>
</dbReference>
<protein>
    <submittedName>
        <fullName evidence="3">Transglutaminase</fullName>
    </submittedName>
</protein>
<dbReference type="Pfam" id="PF01841">
    <property type="entry name" value="Transglut_core"/>
    <property type="match status" value="1"/>
</dbReference>
<evidence type="ECO:0000256" key="1">
    <source>
        <dbReference type="SAM" id="MobiDB-lite"/>
    </source>
</evidence>
<dbReference type="RefSeq" id="WP_224550259.1">
    <property type="nucleotide sequence ID" value="NZ_AP018817.1"/>
</dbReference>
<dbReference type="InterPro" id="IPR002931">
    <property type="entry name" value="Transglutaminase-like"/>
</dbReference>
<dbReference type="Gene3D" id="3.10.620.30">
    <property type="match status" value="1"/>
</dbReference>
<dbReference type="SMART" id="SM00460">
    <property type="entry name" value="TGc"/>
    <property type="match status" value="1"/>
</dbReference>
<feature type="domain" description="Transglutaminase-like" evidence="2">
    <location>
        <begin position="158"/>
        <end position="222"/>
    </location>
</feature>
<organism evidence="3 4">
    <name type="scientific">Sphingomonas bisphenolicum</name>
    <dbReference type="NCBI Taxonomy" id="296544"/>
    <lineage>
        <taxon>Bacteria</taxon>
        <taxon>Pseudomonadati</taxon>
        <taxon>Pseudomonadota</taxon>
        <taxon>Alphaproteobacteria</taxon>
        <taxon>Sphingomonadales</taxon>
        <taxon>Sphingomonadaceae</taxon>
        <taxon>Sphingomonas</taxon>
    </lineage>
</organism>
<feature type="region of interest" description="Disordered" evidence="1">
    <location>
        <begin position="270"/>
        <end position="290"/>
    </location>
</feature>
<evidence type="ECO:0000313" key="3">
    <source>
        <dbReference type="EMBL" id="BBF71061.1"/>
    </source>
</evidence>
<evidence type="ECO:0000259" key="2">
    <source>
        <dbReference type="SMART" id="SM00460"/>
    </source>
</evidence>
<dbReference type="EMBL" id="AP018817">
    <property type="protein sequence ID" value="BBF71061.1"/>
    <property type="molecule type" value="Genomic_DNA"/>
</dbReference>
<dbReference type="PANTHER" id="PTHR33490">
    <property type="entry name" value="BLR5614 PROTEIN-RELATED"/>
    <property type="match status" value="1"/>
</dbReference>
<reference evidence="3" key="1">
    <citation type="submission" date="2018-07" db="EMBL/GenBank/DDBJ databases">
        <title>Complete genome sequence of Sphingomonas bisphenolicum strain AO1, a bisphenol A degradative bacterium isolated from Japanese farm field.</title>
        <authorList>
            <person name="Murakami M."/>
            <person name="Koh M."/>
            <person name="Koba S."/>
            <person name="Matsumura Y."/>
        </authorList>
    </citation>
    <scope>NUCLEOTIDE SEQUENCE</scope>
    <source>
        <strain evidence="3">AO1</strain>
    </source>
</reference>
<sequence>MKLLVRHQTVYRYAATAGRVAMRLKLMPVDTPAQSVLDWQVSVNDEPLTGFRRNSYGEMETIWIRHDRLDHAVIVAEGLVDTRESHGVVGHLDSRVDPRYFLRDTPLTRASDGIAAMARAAPTGEGPLAQLHALSAAVSDAVQYRAGVTSSATSAAQAFALGAGVCQDHAQIFIAAARVIGRPARYVSGYLLAGDGSALHETHGWAEAHVPGLGWIGFDPSNRVCVTERYLRLASGLDADDAAPIRGSVTVAGDIWIDADVRIAQAEEGVEERQLQRQQQQSVPPPEQTG</sequence>
<gene>
    <name evidence="3" type="ORF">SBA_ch1_32610</name>
</gene>